<comment type="subcellular location">
    <subcellularLocation>
        <location evidence="1">Cell envelope</location>
    </subcellularLocation>
</comment>
<evidence type="ECO:0000313" key="7">
    <source>
        <dbReference type="EMBL" id="PWI26395.1"/>
    </source>
</evidence>
<evidence type="ECO:0000313" key="8">
    <source>
        <dbReference type="Proteomes" id="UP000245938"/>
    </source>
</evidence>
<evidence type="ECO:0000256" key="4">
    <source>
        <dbReference type="ARBA" id="ARBA00022729"/>
    </source>
</evidence>
<evidence type="ECO:0000256" key="2">
    <source>
        <dbReference type="ARBA" id="ARBA00022448"/>
    </source>
</evidence>
<dbReference type="GO" id="GO:0046872">
    <property type="term" value="F:metal ion binding"/>
    <property type="evidence" value="ECO:0007669"/>
    <property type="project" value="UniProtKB-KW"/>
</dbReference>
<dbReference type="InterPro" id="IPR050492">
    <property type="entry name" value="Bact_metal-bind_prot9"/>
</dbReference>
<dbReference type="GO" id="GO:0030001">
    <property type="term" value="P:metal ion transport"/>
    <property type="evidence" value="ECO:0007669"/>
    <property type="project" value="InterPro"/>
</dbReference>
<gene>
    <name evidence="7" type="ORF">DEX24_03405</name>
</gene>
<feature type="signal peptide" evidence="6">
    <location>
        <begin position="1"/>
        <end position="19"/>
    </location>
</feature>
<comment type="similarity">
    <text evidence="5">Belongs to the bacterial solute-binding protein 9 family.</text>
</comment>
<keyword evidence="2 5" id="KW-0813">Transport</keyword>
<dbReference type="PANTHER" id="PTHR42953">
    <property type="entry name" value="HIGH-AFFINITY ZINC UPTAKE SYSTEM PROTEIN ZNUA-RELATED"/>
    <property type="match status" value="1"/>
</dbReference>
<dbReference type="RefSeq" id="WP_109304999.1">
    <property type="nucleotide sequence ID" value="NZ_BJUF01000022.1"/>
</dbReference>
<dbReference type="PANTHER" id="PTHR42953:SF1">
    <property type="entry name" value="METAL-BINDING PROTEIN HI_0362-RELATED"/>
    <property type="match status" value="1"/>
</dbReference>
<dbReference type="InterPro" id="IPR006127">
    <property type="entry name" value="ZnuA-like"/>
</dbReference>
<dbReference type="PROSITE" id="PS51257">
    <property type="entry name" value="PROKAR_LIPOPROTEIN"/>
    <property type="match status" value="1"/>
</dbReference>
<keyword evidence="4 6" id="KW-0732">Signal</keyword>
<evidence type="ECO:0000256" key="5">
    <source>
        <dbReference type="RuleBase" id="RU003512"/>
    </source>
</evidence>
<dbReference type="PRINTS" id="PR00691">
    <property type="entry name" value="ADHESINB"/>
</dbReference>
<feature type="chain" id="PRO_5039476199" evidence="6">
    <location>
        <begin position="20"/>
        <end position="314"/>
    </location>
</feature>
<dbReference type="EMBL" id="QFVR01000003">
    <property type="protein sequence ID" value="PWI26395.1"/>
    <property type="molecule type" value="Genomic_DNA"/>
</dbReference>
<dbReference type="PRINTS" id="PR00690">
    <property type="entry name" value="ADHESNFAMILY"/>
</dbReference>
<evidence type="ECO:0000256" key="1">
    <source>
        <dbReference type="ARBA" id="ARBA00004196"/>
    </source>
</evidence>
<dbReference type="Gene3D" id="3.40.50.1980">
    <property type="entry name" value="Nitrogenase molybdenum iron protein domain"/>
    <property type="match status" value="2"/>
</dbReference>
<dbReference type="Proteomes" id="UP000245938">
    <property type="component" value="Unassembled WGS sequence"/>
</dbReference>
<organism evidence="7 8">
    <name type="scientific">Kurthia sibirica</name>
    <dbReference type="NCBI Taxonomy" id="202750"/>
    <lineage>
        <taxon>Bacteria</taxon>
        <taxon>Bacillati</taxon>
        <taxon>Bacillota</taxon>
        <taxon>Bacilli</taxon>
        <taxon>Bacillales</taxon>
        <taxon>Caryophanaceae</taxon>
        <taxon>Kurthia</taxon>
    </lineage>
</organism>
<accession>A0A2U3APL2</accession>
<dbReference type="Pfam" id="PF01297">
    <property type="entry name" value="ZnuA"/>
    <property type="match status" value="1"/>
</dbReference>
<evidence type="ECO:0000256" key="6">
    <source>
        <dbReference type="SAM" id="SignalP"/>
    </source>
</evidence>
<keyword evidence="8" id="KW-1185">Reference proteome</keyword>
<dbReference type="AlphaFoldDB" id="A0A2U3APL2"/>
<dbReference type="OrthoDB" id="9793396at2"/>
<dbReference type="InterPro" id="IPR006128">
    <property type="entry name" value="Lipoprotein_PsaA-like"/>
</dbReference>
<dbReference type="SUPFAM" id="SSF53807">
    <property type="entry name" value="Helical backbone' metal receptor"/>
    <property type="match status" value="1"/>
</dbReference>
<dbReference type="GO" id="GO:0007155">
    <property type="term" value="P:cell adhesion"/>
    <property type="evidence" value="ECO:0007669"/>
    <property type="project" value="InterPro"/>
</dbReference>
<evidence type="ECO:0000256" key="3">
    <source>
        <dbReference type="ARBA" id="ARBA00022723"/>
    </source>
</evidence>
<protein>
    <submittedName>
        <fullName evidence="7">Zinc ABC transporter substrate-binding protein</fullName>
    </submittedName>
</protein>
<dbReference type="GO" id="GO:0030313">
    <property type="term" value="C:cell envelope"/>
    <property type="evidence" value="ECO:0007669"/>
    <property type="project" value="UniProtKB-SubCell"/>
</dbReference>
<comment type="caution">
    <text evidence="7">The sequence shown here is derived from an EMBL/GenBank/DDBJ whole genome shotgun (WGS) entry which is preliminary data.</text>
</comment>
<reference evidence="7 8" key="1">
    <citation type="submission" date="2018-05" db="EMBL/GenBank/DDBJ databases">
        <title>Kurthia sibirica genome sequence.</title>
        <authorList>
            <person name="Maclea K.S."/>
            <person name="Goen A.E."/>
        </authorList>
    </citation>
    <scope>NUCLEOTIDE SEQUENCE [LARGE SCALE GENOMIC DNA]</scope>
    <source>
        <strain evidence="7 8">ATCC 49154</strain>
    </source>
</reference>
<sequence>MKKIGILFALVTAIFLLVACGHEQGEIDAHDQVKIVSSFTLLTDMAKEIGGDAVEVHNLVPTGQDPHEYEPKPEDLKKTTDAHILLYNGLNLEGGQKGWFFKMIEATGQDVKKAYNVTSFKEKVKPLRITSHDGKDEEINPHAFISPQVGVIMAQNIKAALMDAVPAKKALFEKRANAYIDRLNDMDRQYTMRINSISSEDRVLVTSERAFQYLADDYGLREGYIWAIDTEENGSPSQMKNLVAFLKEHKVPVVFVETNVDARPMETVSKESGVPIYDQEIYSDEIGAPGDEVDTYMKYLQYNIDVLTQGLGGK</sequence>
<name>A0A2U3APL2_9BACL</name>
<keyword evidence="3" id="KW-0479">Metal-binding</keyword>
<proteinExistence type="inferred from homology"/>
<dbReference type="InterPro" id="IPR006129">
    <property type="entry name" value="AdhesinB"/>
</dbReference>